<dbReference type="GO" id="GO:0005886">
    <property type="term" value="C:plasma membrane"/>
    <property type="evidence" value="ECO:0007669"/>
    <property type="project" value="TreeGrafter"/>
</dbReference>
<keyword evidence="2" id="KW-0597">Phosphoprotein</keyword>
<evidence type="ECO:0000313" key="5">
    <source>
        <dbReference type="EMBL" id="GDY50062.1"/>
    </source>
</evidence>
<organism evidence="5 6">
    <name type="scientific">Streptomyces violaceusniger</name>
    <dbReference type="NCBI Taxonomy" id="68280"/>
    <lineage>
        <taxon>Bacteria</taxon>
        <taxon>Bacillati</taxon>
        <taxon>Actinomycetota</taxon>
        <taxon>Actinomycetes</taxon>
        <taxon>Kitasatosporales</taxon>
        <taxon>Streptomycetaceae</taxon>
        <taxon>Streptomyces</taxon>
        <taxon>Streptomyces violaceusniger group</taxon>
    </lineage>
</organism>
<comment type="caution">
    <text evidence="5">The sequence shown here is derived from an EMBL/GenBank/DDBJ whole genome shotgun (WGS) entry which is preliminary data.</text>
</comment>
<proteinExistence type="predicted"/>
<dbReference type="GO" id="GO:0071770">
    <property type="term" value="P:DIM/DIP cell wall layer assembly"/>
    <property type="evidence" value="ECO:0007669"/>
    <property type="project" value="TreeGrafter"/>
</dbReference>
<dbReference type="SUPFAM" id="SSF53901">
    <property type="entry name" value="Thiolase-like"/>
    <property type="match status" value="1"/>
</dbReference>
<sequence length="889" mass="93058">MAGSVVPSTGAHASVPIAITGIACRLPGGRNPEEFWRLLHAGRDAVDGTAHGRWSAEEAAESGGFLSEVGHFDAEFAGVTAAEAAAMDPQQRLALELAWEAMESARFVADPLRDSRSGVYLGVSSDDWSALTRARRTAEDRYTLTGTHRSMIANRVSHLLRLGGPSITVDSGQSSSLVAVHLACDSIRRGEVDHAFVGGVNLNLAPASARAVDALGVLSPDGRCYTFDERANGYVRGEGGVMIVLRPLADALLDGNRVHGVILGSAVNNDGAGQANLTTPDPAIQTDVLRAAYRAAGVEPDAVQYVELHGTGTRAGDPVEAAALGAALGSGRPEGTPLRVGSVKTNIGHLEGAAGIAGLLKVILALTHRRLPASLNFARPNPAIPLSELNLRVQTETTAWPDEDRRLLAGVSSFGIGGTNCHVVLAEPPSVEPPPSTESPVVTPWVLSARSRQALRGQAERLLDHLDRHEPSPADVGYSLATTRTTLEHRAVVFDREELVALREQRPGPALGTAREPGRTVFVFPGQGSQWSGMGLALLEESTVFAARMRACARALSPFVDWDLFDVLREPMTGDDVVQPATFAVMVSLAELWRSHGVRPDAVIGHSQGEIAAAVVAGALSLEDAARVVVSRSRVVEAIKDRGRMGLIALPAAEVEPLLPQSVTIGAVNGPRSVVVSGDTEPVRELLESLSARGVWVRTVPIAYASHSPHVADIRSALLDELGAVRPTRSVVPMLSTVTGAGPRASNSTPATGTATCGRPCGSKPVCGRWKPRASPGSSSAARTRPWSCRSRRASGPRPSSWVRCAVTTAASGASCGRSPRPMCGERRWTGGPPSRVAGRWICPPTRSSAAGTGPASRPMSRLTGRPASRLTGPPRGAAGVAADRGAAT</sequence>
<protein>
    <recommendedName>
        <fullName evidence="4">Ketosynthase family 3 (KS3) domain-containing protein</fullName>
    </recommendedName>
</protein>
<feature type="domain" description="Ketosynthase family 3 (KS3)" evidence="4">
    <location>
        <begin position="14"/>
        <end position="427"/>
    </location>
</feature>
<dbReference type="PANTHER" id="PTHR43775">
    <property type="entry name" value="FATTY ACID SYNTHASE"/>
    <property type="match status" value="1"/>
</dbReference>
<dbReference type="Gene3D" id="3.40.47.10">
    <property type="match status" value="1"/>
</dbReference>
<dbReference type="SMART" id="SM00827">
    <property type="entry name" value="PKS_AT"/>
    <property type="match status" value="1"/>
</dbReference>
<evidence type="ECO:0000256" key="1">
    <source>
        <dbReference type="ARBA" id="ARBA00022450"/>
    </source>
</evidence>
<keyword evidence="1" id="KW-0596">Phosphopantetheine</keyword>
<dbReference type="InterPro" id="IPR050091">
    <property type="entry name" value="PKS_NRPS_Biosynth_Enz"/>
</dbReference>
<dbReference type="Pfam" id="PF00109">
    <property type="entry name" value="ketoacyl-synt"/>
    <property type="match status" value="1"/>
</dbReference>
<dbReference type="EMBL" id="BJHW01000001">
    <property type="protein sequence ID" value="GDY50062.1"/>
    <property type="molecule type" value="Genomic_DNA"/>
</dbReference>
<feature type="region of interest" description="Disordered" evidence="3">
    <location>
        <begin position="813"/>
        <end position="889"/>
    </location>
</feature>
<dbReference type="Proteomes" id="UP000301309">
    <property type="component" value="Unassembled WGS sequence"/>
</dbReference>
<evidence type="ECO:0000256" key="2">
    <source>
        <dbReference type="ARBA" id="ARBA00022553"/>
    </source>
</evidence>
<evidence type="ECO:0000259" key="4">
    <source>
        <dbReference type="PROSITE" id="PS52004"/>
    </source>
</evidence>
<dbReference type="InterPro" id="IPR014030">
    <property type="entry name" value="Ketoacyl_synth_N"/>
</dbReference>
<dbReference type="Gene3D" id="3.40.366.10">
    <property type="entry name" value="Malonyl-Coenzyme A Acyl Carrier Protein, domain 2"/>
    <property type="match status" value="1"/>
</dbReference>
<dbReference type="InterPro" id="IPR016039">
    <property type="entry name" value="Thiolase-like"/>
</dbReference>
<dbReference type="InterPro" id="IPR016035">
    <property type="entry name" value="Acyl_Trfase/lysoPLipase"/>
</dbReference>
<dbReference type="GO" id="GO:0006633">
    <property type="term" value="P:fatty acid biosynthetic process"/>
    <property type="evidence" value="ECO:0007669"/>
    <property type="project" value="TreeGrafter"/>
</dbReference>
<evidence type="ECO:0000313" key="6">
    <source>
        <dbReference type="Proteomes" id="UP000301309"/>
    </source>
</evidence>
<dbReference type="GO" id="GO:0004312">
    <property type="term" value="F:fatty acid synthase activity"/>
    <property type="evidence" value="ECO:0007669"/>
    <property type="project" value="TreeGrafter"/>
</dbReference>
<dbReference type="InterPro" id="IPR001227">
    <property type="entry name" value="Ac_transferase_dom_sf"/>
</dbReference>
<accession>A0A4D4KN32</accession>
<gene>
    <name evidence="5" type="ORF">SVIO_006850</name>
</gene>
<dbReference type="InterPro" id="IPR014043">
    <property type="entry name" value="Acyl_transferase_dom"/>
</dbReference>
<dbReference type="Pfam" id="PF02801">
    <property type="entry name" value="Ketoacyl-synt_C"/>
    <property type="match status" value="1"/>
</dbReference>
<dbReference type="CDD" id="cd00833">
    <property type="entry name" value="PKS"/>
    <property type="match status" value="1"/>
</dbReference>
<keyword evidence="6" id="KW-1185">Reference proteome</keyword>
<dbReference type="Gene3D" id="3.30.70.3290">
    <property type="match status" value="1"/>
</dbReference>
<dbReference type="InterPro" id="IPR020841">
    <property type="entry name" value="PKS_Beta-ketoAc_synthase_dom"/>
</dbReference>
<name>A0A4D4KN32_STRVO</name>
<dbReference type="PROSITE" id="PS52004">
    <property type="entry name" value="KS3_2"/>
    <property type="match status" value="1"/>
</dbReference>
<dbReference type="PANTHER" id="PTHR43775:SF37">
    <property type="entry name" value="SI:DKEY-61P9.11"/>
    <property type="match status" value="1"/>
</dbReference>
<dbReference type="InterPro" id="IPR016036">
    <property type="entry name" value="Malonyl_transacylase_ACP-bd"/>
</dbReference>
<feature type="compositionally biased region" description="Low complexity" evidence="3">
    <location>
        <begin position="873"/>
        <end position="889"/>
    </location>
</feature>
<dbReference type="Pfam" id="PF00698">
    <property type="entry name" value="Acyl_transf_1"/>
    <property type="match status" value="1"/>
</dbReference>
<dbReference type="Pfam" id="PF16197">
    <property type="entry name" value="KAsynt_C_assoc"/>
    <property type="match status" value="1"/>
</dbReference>
<dbReference type="SMART" id="SM00825">
    <property type="entry name" value="PKS_KS"/>
    <property type="match status" value="1"/>
</dbReference>
<dbReference type="InterPro" id="IPR014031">
    <property type="entry name" value="Ketoacyl_synth_C"/>
</dbReference>
<dbReference type="GO" id="GO:0005737">
    <property type="term" value="C:cytoplasm"/>
    <property type="evidence" value="ECO:0007669"/>
    <property type="project" value="TreeGrafter"/>
</dbReference>
<dbReference type="InterPro" id="IPR032821">
    <property type="entry name" value="PKS_assoc"/>
</dbReference>
<dbReference type="AlphaFoldDB" id="A0A4D4KN32"/>
<dbReference type="SUPFAM" id="SSF52151">
    <property type="entry name" value="FabD/lysophospholipase-like"/>
    <property type="match status" value="1"/>
</dbReference>
<reference evidence="5 6" key="1">
    <citation type="journal article" date="2020" name="Int. J. Syst. Evol. Microbiol.">
        <title>Reclassification of Streptomyces castelarensis and Streptomyces sporoclivatus as later heterotypic synonyms of Streptomyces antimycoticus.</title>
        <authorList>
            <person name="Komaki H."/>
            <person name="Tamura T."/>
        </authorList>
    </citation>
    <scope>NUCLEOTIDE SEQUENCE [LARGE SCALE GENOMIC DNA]</scope>
    <source>
        <strain evidence="5 6">NBRC 13459</strain>
    </source>
</reference>
<evidence type="ECO:0000256" key="3">
    <source>
        <dbReference type="SAM" id="MobiDB-lite"/>
    </source>
</evidence>
<dbReference type="SUPFAM" id="SSF55048">
    <property type="entry name" value="Probable ACP-binding domain of malonyl-CoA ACP transacylase"/>
    <property type="match status" value="1"/>
</dbReference>
<feature type="compositionally biased region" description="Low complexity" evidence="3">
    <location>
        <begin position="773"/>
        <end position="789"/>
    </location>
</feature>
<feature type="region of interest" description="Disordered" evidence="3">
    <location>
        <begin position="768"/>
        <end position="801"/>
    </location>
</feature>